<feature type="region of interest" description="Disordered" evidence="4">
    <location>
        <begin position="258"/>
        <end position="310"/>
    </location>
</feature>
<evidence type="ECO:0000313" key="7">
    <source>
        <dbReference type="Proteomes" id="UP000007879"/>
    </source>
</evidence>
<dbReference type="OrthoDB" id="68090at2759"/>
<feature type="compositionally biased region" description="Basic and acidic residues" evidence="4">
    <location>
        <begin position="164"/>
        <end position="194"/>
    </location>
</feature>
<dbReference type="GO" id="GO:0043161">
    <property type="term" value="P:proteasome-mediated ubiquitin-dependent protein catabolic process"/>
    <property type="evidence" value="ECO:0007669"/>
    <property type="project" value="InterPro"/>
</dbReference>
<protein>
    <recommendedName>
        <fullName evidence="2">Proteasome inhibitor PI31 subunit</fullName>
    </recommendedName>
</protein>
<sequence length="310" mass="33479">MAASTEEVTIDSIFEKGVAGSNVKRVNDLIVLALHASLLSEGFSCLSASEHGFQSGDVRSEPIATPTNPSLPDGWNESSDAYVLQYKDDKTNVKSLIKILPLGDQLLINTISSDKTDDVHTITLPTSGYIKEKPDEPVSITSLKNIIRLFSVLHKEVIEKLKKKESKEAKDDKQTNPKREDIRNPSLLEDDRRQGIPGFRPDLMGSGRHPFEIGRGDLSPFGGPGGGMIMDPFRGSGGAFGPPMAGFPPPRFHPPGARYDPVSPFGPPRFHPGRGPRGGGGLGLGLDHSQYGHGPDPDHLPPPGYDDMFS</sequence>
<dbReference type="STRING" id="400682.A0A1X7UME9"/>
<reference evidence="7" key="1">
    <citation type="journal article" date="2010" name="Nature">
        <title>The Amphimedon queenslandica genome and the evolution of animal complexity.</title>
        <authorList>
            <person name="Srivastava M."/>
            <person name="Simakov O."/>
            <person name="Chapman J."/>
            <person name="Fahey B."/>
            <person name="Gauthier M.E."/>
            <person name="Mitros T."/>
            <person name="Richards G.S."/>
            <person name="Conaco C."/>
            <person name="Dacre M."/>
            <person name="Hellsten U."/>
            <person name="Larroux C."/>
            <person name="Putnam N.H."/>
            <person name="Stanke M."/>
            <person name="Adamska M."/>
            <person name="Darling A."/>
            <person name="Degnan S.M."/>
            <person name="Oakley T.H."/>
            <person name="Plachetzki D.C."/>
            <person name="Zhai Y."/>
            <person name="Adamski M."/>
            <person name="Calcino A."/>
            <person name="Cummins S.F."/>
            <person name="Goodstein D.M."/>
            <person name="Harris C."/>
            <person name="Jackson D.J."/>
            <person name="Leys S.P."/>
            <person name="Shu S."/>
            <person name="Woodcroft B.J."/>
            <person name="Vervoort M."/>
            <person name="Kosik K.S."/>
            <person name="Manning G."/>
            <person name="Degnan B.M."/>
            <person name="Rokhsar D.S."/>
        </authorList>
    </citation>
    <scope>NUCLEOTIDE SEQUENCE [LARGE SCALE GENOMIC DNA]</scope>
</reference>
<dbReference type="InterPro" id="IPR021625">
    <property type="entry name" value="PI31_Prot_N"/>
</dbReference>
<dbReference type="EnsemblMetazoa" id="XM_011406392.2">
    <property type="protein sequence ID" value="XP_011404694.1"/>
    <property type="gene ID" value="LOC100632165"/>
</dbReference>
<keyword evidence="3" id="KW-0647">Proteasome</keyword>
<keyword evidence="7" id="KW-1185">Reference proteome</keyword>
<dbReference type="GO" id="GO:0004866">
    <property type="term" value="F:endopeptidase inhibitor activity"/>
    <property type="evidence" value="ECO:0007669"/>
    <property type="project" value="InterPro"/>
</dbReference>
<evidence type="ECO:0000256" key="1">
    <source>
        <dbReference type="ARBA" id="ARBA00006405"/>
    </source>
</evidence>
<dbReference type="GO" id="GO:0070628">
    <property type="term" value="F:proteasome binding"/>
    <property type="evidence" value="ECO:0007669"/>
    <property type="project" value="InterPro"/>
</dbReference>
<gene>
    <name evidence="6" type="primary">100632165</name>
</gene>
<dbReference type="KEGG" id="aqu:100632165"/>
<feature type="domain" description="PI31 proteasome regulator N-terminal" evidence="5">
    <location>
        <begin position="21"/>
        <end position="168"/>
    </location>
</feature>
<dbReference type="EnsemblMetazoa" id="Aqu2.1.28684_001">
    <property type="protein sequence ID" value="Aqu2.1.28684_001"/>
    <property type="gene ID" value="Aqu2.1.28684"/>
</dbReference>
<accession>A0A1X7UME9</accession>
<dbReference type="GO" id="GO:0000502">
    <property type="term" value="C:proteasome complex"/>
    <property type="evidence" value="ECO:0007669"/>
    <property type="project" value="UniProtKB-KW"/>
</dbReference>
<dbReference type="InterPro" id="IPR045128">
    <property type="entry name" value="PI31-like"/>
</dbReference>
<organism evidence="6">
    <name type="scientific">Amphimedon queenslandica</name>
    <name type="common">Sponge</name>
    <dbReference type="NCBI Taxonomy" id="400682"/>
    <lineage>
        <taxon>Eukaryota</taxon>
        <taxon>Metazoa</taxon>
        <taxon>Porifera</taxon>
        <taxon>Demospongiae</taxon>
        <taxon>Heteroscleromorpha</taxon>
        <taxon>Haplosclerida</taxon>
        <taxon>Niphatidae</taxon>
        <taxon>Amphimedon</taxon>
    </lineage>
</organism>
<feature type="region of interest" description="Disordered" evidence="4">
    <location>
        <begin position="164"/>
        <end position="208"/>
    </location>
</feature>
<reference evidence="6" key="2">
    <citation type="submission" date="2017-05" db="UniProtKB">
        <authorList>
            <consortium name="EnsemblMetazoa"/>
        </authorList>
    </citation>
    <scope>IDENTIFICATION</scope>
</reference>
<dbReference type="Gene3D" id="3.40.1000.30">
    <property type="match status" value="1"/>
</dbReference>
<dbReference type="InParanoid" id="A0A1X7UME9"/>
<dbReference type="Proteomes" id="UP000007879">
    <property type="component" value="Unassembled WGS sequence"/>
</dbReference>
<dbReference type="Pfam" id="PF11566">
    <property type="entry name" value="PI31_Prot_N"/>
    <property type="match status" value="1"/>
</dbReference>
<dbReference type="PANTHER" id="PTHR13266">
    <property type="entry name" value="PROTEASOME INHIBITOR"/>
    <property type="match status" value="1"/>
</dbReference>
<evidence type="ECO:0000256" key="4">
    <source>
        <dbReference type="SAM" id="MobiDB-lite"/>
    </source>
</evidence>
<dbReference type="AlphaFoldDB" id="A0A1X7UME9"/>
<dbReference type="eggNOG" id="KOG4761">
    <property type="taxonomic scope" value="Eukaryota"/>
</dbReference>
<dbReference type="FunCoup" id="A0A1X7UME9">
    <property type="interactions" value="761"/>
</dbReference>
<comment type="similarity">
    <text evidence="1">Belongs to the proteasome inhibitor PI31 family.</text>
</comment>
<dbReference type="PANTHER" id="PTHR13266:SF1">
    <property type="entry name" value="PROTEASOME INHIBITOR PI31 SUBUNIT"/>
    <property type="match status" value="1"/>
</dbReference>
<evidence type="ECO:0000259" key="5">
    <source>
        <dbReference type="Pfam" id="PF11566"/>
    </source>
</evidence>
<proteinExistence type="inferred from homology"/>
<name>A0A1X7UME9_AMPQE</name>
<feature type="compositionally biased region" description="Gly residues" evidence="4">
    <location>
        <begin position="275"/>
        <end position="284"/>
    </location>
</feature>
<evidence type="ECO:0000256" key="2">
    <source>
        <dbReference type="ARBA" id="ARBA00015575"/>
    </source>
</evidence>
<evidence type="ECO:0000313" key="6">
    <source>
        <dbReference type="EnsemblMetazoa" id="Aqu2.1.28684_001"/>
    </source>
</evidence>
<evidence type="ECO:0000256" key="3">
    <source>
        <dbReference type="ARBA" id="ARBA00022942"/>
    </source>
</evidence>